<dbReference type="SUPFAM" id="SSF51366">
    <property type="entry name" value="Ribulose-phoshate binding barrel"/>
    <property type="match status" value="1"/>
</dbReference>
<gene>
    <name evidence="22" type="ORF">HA254_03210</name>
</gene>
<evidence type="ECO:0000256" key="15">
    <source>
        <dbReference type="ARBA" id="ARBA00022801"/>
    </source>
</evidence>
<dbReference type="AlphaFoldDB" id="A0A7J4J0R7"/>
<keyword evidence="16" id="KW-0067">ATP-binding</keyword>
<dbReference type="InterPro" id="IPR002496">
    <property type="entry name" value="PRib_AMP_CycHydrolase_dom"/>
</dbReference>
<dbReference type="InterPro" id="IPR021130">
    <property type="entry name" value="PRib-ATP_PPHydrolase-like"/>
</dbReference>
<comment type="similarity">
    <text evidence="20">Belongs to the HisA/HisF family.</text>
</comment>
<comment type="catalytic activity">
    <reaction evidence="2">
        <text>1-(5-phospho-beta-D-ribosyl)-5-[(5-phospho-beta-D-ribosylamino)methylideneamino]imidazole-4-carboxamide = 5-[(5-phospho-1-deoxy-D-ribulos-1-ylimino)methylamino]-1-(5-phospho-beta-D-ribosyl)imidazole-4-carboxamide</text>
        <dbReference type="Rhea" id="RHEA:15469"/>
        <dbReference type="ChEBI" id="CHEBI:58435"/>
        <dbReference type="ChEBI" id="CHEBI:58525"/>
        <dbReference type="EC" id="5.3.1.16"/>
    </reaction>
</comment>
<dbReference type="GO" id="GO:0005737">
    <property type="term" value="C:cytoplasm"/>
    <property type="evidence" value="ECO:0007669"/>
    <property type="project" value="UniProtKB-SubCell"/>
</dbReference>
<comment type="subcellular location">
    <subcellularLocation>
        <location evidence="4">Cytoplasm</location>
    </subcellularLocation>
</comment>
<accession>A0A7J4J0R7</accession>
<organism evidence="22 23">
    <name type="scientific">Candidatus Iainarchaeum sp</name>
    <dbReference type="NCBI Taxonomy" id="3101447"/>
    <lineage>
        <taxon>Archaea</taxon>
        <taxon>Candidatus Iainarchaeota</taxon>
        <taxon>Candidatus Iainarchaeia</taxon>
        <taxon>Candidatus Iainarchaeales</taxon>
        <taxon>Candidatus Iainarchaeaceae</taxon>
        <taxon>Candidatus Iainarchaeum</taxon>
    </lineage>
</organism>
<evidence type="ECO:0000256" key="6">
    <source>
        <dbReference type="ARBA" id="ARBA00005169"/>
    </source>
</evidence>
<comment type="pathway">
    <text evidence="5">Amino-acid biosynthesis; L-histidine biosynthesis; L-histidine from 5-phospho-alpha-D-ribose 1-diphosphate: step 4/9.</text>
</comment>
<dbReference type="Proteomes" id="UP000565078">
    <property type="component" value="Unassembled WGS sequence"/>
</dbReference>
<dbReference type="SUPFAM" id="SSF101386">
    <property type="entry name" value="all-alpha NTP pyrophosphatases"/>
    <property type="match status" value="1"/>
</dbReference>
<keyword evidence="17 20" id="KW-0368">Histidine biosynthesis</keyword>
<dbReference type="InterPro" id="IPR008179">
    <property type="entry name" value="HisE"/>
</dbReference>
<evidence type="ECO:0000256" key="10">
    <source>
        <dbReference type="ARBA" id="ARBA00012721"/>
    </source>
</evidence>
<keyword evidence="18" id="KW-0413">Isomerase</keyword>
<evidence type="ECO:0000256" key="8">
    <source>
        <dbReference type="ARBA" id="ARBA00012414"/>
    </source>
</evidence>
<keyword evidence="12" id="KW-0963">Cytoplasm</keyword>
<dbReference type="Pfam" id="PF00977">
    <property type="entry name" value="His_biosynth"/>
    <property type="match status" value="1"/>
</dbReference>
<evidence type="ECO:0000259" key="21">
    <source>
        <dbReference type="Pfam" id="PF01502"/>
    </source>
</evidence>
<comment type="pathway">
    <text evidence="6">Amino-acid biosynthesis; L-histidine biosynthesis; L-histidine from 5-phospho-alpha-D-ribose 1-diphosphate: step 3/9.</text>
</comment>
<dbReference type="GO" id="GO:0005524">
    <property type="term" value="F:ATP binding"/>
    <property type="evidence" value="ECO:0007669"/>
    <property type="project" value="UniProtKB-KW"/>
</dbReference>
<dbReference type="Gene3D" id="3.10.20.810">
    <property type="entry name" value="Phosphoribosyl-AMP cyclohydrolase"/>
    <property type="match status" value="1"/>
</dbReference>
<dbReference type="PANTHER" id="PTHR42945">
    <property type="entry name" value="HISTIDINE BIOSYNTHESIS BIFUNCTIONAL PROTEIN"/>
    <property type="match status" value="1"/>
</dbReference>
<protein>
    <recommendedName>
        <fullName evidence="11">1-(5-phosphoribosyl)-5-[(5-phosphoribosylamino)methylideneamino] imidazole-4-carboxamide isomerase</fullName>
        <ecNumber evidence="10">3.5.4.19</ecNumber>
        <ecNumber evidence="8">3.6.1.31</ecNumber>
        <ecNumber evidence="9">5.3.1.16</ecNumber>
    </recommendedName>
</protein>
<comment type="catalytic activity">
    <reaction evidence="1">
        <text>1-(5-phospho-beta-D-ribosyl)-5'-AMP + H2O = 1-(5-phospho-beta-D-ribosyl)-5-[(5-phospho-beta-D-ribosylamino)methylideneamino]imidazole-4-carboxamide</text>
        <dbReference type="Rhea" id="RHEA:20049"/>
        <dbReference type="ChEBI" id="CHEBI:15377"/>
        <dbReference type="ChEBI" id="CHEBI:58435"/>
        <dbReference type="ChEBI" id="CHEBI:59457"/>
        <dbReference type="EC" id="3.5.4.19"/>
    </reaction>
</comment>
<name>A0A7J4J0R7_9ARCH</name>
<dbReference type="UniPathway" id="UPA00031">
    <property type="reaction ID" value="UER00007"/>
</dbReference>
<reference evidence="23" key="1">
    <citation type="journal article" date="2020" name="bioRxiv">
        <title>A rank-normalized archaeal taxonomy based on genome phylogeny resolves widespread incomplete and uneven classifications.</title>
        <authorList>
            <person name="Rinke C."/>
            <person name="Chuvochina M."/>
            <person name="Mussig A.J."/>
            <person name="Chaumeil P.-A."/>
            <person name="Waite D.W."/>
            <person name="Whitman W.B."/>
            <person name="Parks D.H."/>
            <person name="Hugenholtz P."/>
        </authorList>
    </citation>
    <scope>NUCLEOTIDE SEQUENCE [LARGE SCALE GENOMIC DNA]</scope>
</reference>
<dbReference type="InterPro" id="IPR013785">
    <property type="entry name" value="Aldolase_TIM"/>
</dbReference>
<evidence type="ECO:0000256" key="1">
    <source>
        <dbReference type="ARBA" id="ARBA00000024"/>
    </source>
</evidence>
<proteinExistence type="inferred from homology"/>
<evidence type="ECO:0000256" key="20">
    <source>
        <dbReference type="RuleBase" id="RU003657"/>
    </source>
</evidence>
<dbReference type="NCBIfam" id="TIGR03188">
    <property type="entry name" value="histidine_hisI"/>
    <property type="match status" value="1"/>
</dbReference>
<dbReference type="GO" id="GO:0004635">
    <property type="term" value="F:phosphoribosyl-AMP cyclohydrolase activity"/>
    <property type="evidence" value="ECO:0007669"/>
    <property type="project" value="UniProtKB-EC"/>
</dbReference>
<dbReference type="InterPro" id="IPR038019">
    <property type="entry name" value="PRib_AMP_CycHydrolase_sf"/>
</dbReference>
<evidence type="ECO:0000256" key="18">
    <source>
        <dbReference type="ARBA" id="ARBA00023235"/>
    </source>
</evidence>
<evidence type="ECO:0000256" key="2">
    <source>
        <dbReference type="ARBA" id="ARBA00000901"/>
    </source>
</evidence>
<dbReference type="Gene3D" id="1.10.287.1080">
    <property type="entry name" value="MazG-like"/>
    <property type="match status" value="1"/>
</dbReference>
<evidence type="ECO:0000256" key="5">
    <source>
        <dbReference type="ARBA" id="ARBA00005133"/>
    </source>
</evidence>
<evidence type="ECO:0000256" key="12">
    <source>
        <dbReference type="ARBA" id="ARBA00022490"/>
    </source>
</evidence>
<keyword evidence="14" id="KW-0547">Nucleotide-binding</keyword>
<evidence type="ECO:0000256" key="3">
    <source>
        <dbReference type="ARBA" id="ARBA00001460"/>
    </source>
</evidence>
<keyword evidence="13 20" id="KW-0028">Amino-acid biosynthesis</keyword>
<evidence type="ECO:0000256" key="9">
    <source>
        <dbReference type="ARBA" id="ARBA00012550"/>
    </source>
</evidence>
<dbReference type="GO" id="GO:0003949">
    <property type="term" value="F:1-(5-phosphoribosyl)-5-[(5-phosphoribosylamino)methylideneamino]imidazole-4-carboxamide isomerase activity"/>
    <property type="evidence" value="ECO:0007669"/>
    <property type="project" value="UniProtKB-EC"/>
</dbReference>
<dbReference type="GO" id="GO:0004636">
    <property type="term" value="F:phosphoribosyl-ATP diphosphatase activity"/>
    <property type="evidence" value="ECO:0007669"/>
    <property type="project" value="UniProtKB-EC"/>
</dbReference>
<evidence type="ECO:0000256" key="11">
    <source>
        <dbReference type="ARBA" id="ARBA00018464"/>
    </source>
</evidence>
<comment type="pathway">
    <text evidence="7">Amino-acid biosynthesis; L-histidine biosynthesis; L-histidine from 5-phospho-alpha-D-ribose 1-diphosphate: step 2/9.</text>
</comment>
<dbReference type="PANTHER" id="PTHR42945:SF1">
    <property type="entry name" value="HISTIDINE BIOSYNTHESIS BIFUNCTIONAL PROTEIN HIS7"/>
    <property type="match status" value="1"/>
</dbReference>
<dbReference type="CDD" id="cd04732">
    <property type="entry name" value="HisA"/>
    <property type="match status" value="1"/>
</dbReference>
<comment type="catalytic activity">
    <reaction evidence="3">
        <text>1-(5-phospho-beta-D-ribosyl)-ATP + H2O = 1-(5-phospho-beta-D-ribosyl)-5'-AMP + diphosphate + H(+)</text>
        <dbReference type="Rhea" id="RHEA:22828"/>
        <dbReference type="ChEBI" id="CHEBI:15377"/>
        <dbReference type="ChEBI" id="CHEBI:15378"/>
        <dbReference type="ChEBI" id="CHEBI:33019"/>
        <dbReference type="ChEBI" id="CHEBI:59457"/>
        <dbReference type="ChEBI" id="CHEBI:73183"/>
        <dbReference type="EC" id="3.6.1.31"/>
    </reaction>
</comment>
<keyword evidence="19" id="KW-0511">Multifunctional enzyme</keyword>
<evidence type="ECO:0000256" key="19">
    <source>
        <dbReference type="ARBA" id="ARBA00023268"/>
    </source>
</evidence>
<evidence type="ECO:0000256" key="13">
    <source>
        <dbReference type="ARBA" id="ARBA00022605"/>
    </source>
</evidence>
<evidence type="ECO:0000313" key="23">
    <source>
        <dbReference type="Proteomes" id="UP000565078"/>
    </source>
</evidence>
<dbReference type="EC" id="3.5.4.19" evidence="10"/>
<dbReference type="EC" id="3.6.1.31" evidence="8"/>
<comment type="caution">
    <text evidence="22">The sequence shown here is derived from an EMBL/GenBank/DDBJ whole genome shotgun (WGS) entry which is preliminary data.</text>
</comment>
<evidence type="ECO:0000313" key="22">
    <source>
        <dbReference type="EMBL" id="HIH09657.1"/>
    </source>
</evidence>
<dbReference type="InterPro" id="IPR006062">
    <property type="entry name" value="His_biosynth"/>
</dbReference>
<evidence type="ECO:0000256" key="17">
    <source>
        <dbReference type="ARBA" id="ARBA00023102"/>
    </source>
</evidence>
<evidence type="ECO:0000256" key="16">
    <source>
        <dbReference type="ARBA" id="ARBA00022840"/>
    </source>
</evidence>
<evidence type="ECO:0000256" key="7">
    <source>
        <dbReference type="ARBA" id="ARBA00005204"/>
    </source>
</evidence>
<dbReference type="FunFam" id="3.10.20.810:FF:000001">
    <property type="entry name" value="Histidine biosynthesis bifunctional protein HisIE"/>
    <property type="match status" value="1"/>
</dbReference>
<keyword evidence="15 22" id="KW-0378">Hydrolase</keyword>
<dbReference type="CDD" id="cd11534">
    <property type="entry name" value="NTP-PPase_HisIE_like"/>
    <property type="match status" value="1"/>
</dbReference>
<feature type="domain" description="Phosphoribosyl-AMP cyclohydrolase" evidence="21">
    <location>
        <begin position="244"/>
        <end position="316"/>
    </location>
</feature>
<dbReference type="Pfam" id="PF01503">
    <property type="entry name" value="PRA-PH"/>
    <property type="match status" value="1"/>
</dbReference>
<dbReference type="EMBL" id="DUGC01000053">
    <property type="protein sequence ID" value="HIH09657.1"/>
    <property type="molecule type" value="Genomic_DNA"/>
</dbReference>
<dbReference type="SUPFAM" id="SSF141734">
    <property type="entry name" value="HisI-like"/>
    <property type="match status" value="1"/>
</dbReference>
<dbReference type="Gene3D" id="3.20.20.70">
    <property type="entry name" value="Aldolase class I"/>
    <property type="match status" value="1"/>
</dbReference>
<dbReference type="NCBIfam" id="NF002747">
    <property type="entry name" value="PRK02759.1"/>
    <property type="match status" value="1"/>
</dbReference>
<evidence type="ECO:0000256" key="14">
    <source>
        <dbReference type="ARBA" id="ARBA00022741"/>
    </source>
</evidence>
<sequence>MIIPSIDLMGGKAVQLRQGKEKVLEVENPLDLAKEFCKYGEIAVIDLDAALGKGTNEQIMKEICKIAPCRVGGGIRTVQKARDMIKAGAKKIIIGTSATKEFLKELPKEKIIVAIDTKNGFVVNKGWQESTNMTPFEAIEELEDYCSEFLFTNVNGEGMLQGIDRKIPLQIRGATKNEITIAGGISNIEEIKWLEENNMNSQLGMSIYTGKIRLSEAFISLVDFQKNNGLVPTITQEENGEVLMLSFSTPESVKKTLESGRATYYSRSRNKIWVKGETSGNFQKLLSARYDCDRDALLYIVKQKGVACHNGKYACFGDKQFRLEDLYNTINQRVKNPIEGSYTSKISLSESNIKEKLLEEAGEVANYTDRANLIWEIADLAYFTLVLMAKKGITINEIRSELEGRRK</sequence>
<dbReference type="InterPro" id="IPR023016">
    <property type="entry name" value="HisA/PriA"/>
</dbReference>
<dbReference type="Pfam" id="PF01502">
    <property type="entry name" value="PRA-CH"/>
    <property type="match status" value="1"/>
</dbReference>
<dbReference type="EC" id="5.3.1.16" evidence="9"/>
<evidence type="ECO:0000256" key="4">
    <source>
        <dbReference type="ARBA" id="ARBA00004496"/>
    </source>
</evidence>
<dbReference type="GO" id="GO:0000105">
    <property type="term" value="P:L-histidine biosynthetic process"/>
    <property type="evidence" value="ECO:0007669"/>
    <property type="project" value="UniProtKB-UniPathway"/>
</dbReference>
<dbReference type="InterPro" id="IPR011060">
    <property type="entry name" value="RibuloseP-bd_barrel"/>
</dbReference>
<dbReference type="NCBIfam" id="NF000768">
    <property type="entry name" value="PRK00051.1"/>
    <property type="match status" value="1"/>
</dbReference>